<comment type="caution">
    <text evidence="1">The sequence shown here is derived from an EMBL/GenBank/DDBJ whole genome shotgun (WGS) entry which is preliminary data.</text>
</comment>
<accession>R7ZSQ2</accession>
<evidence type="ECO:0000313" key="1">
    <source>
        <dbReference type="EMBL" id="EON77150.1"/>
    </source>
</evidence>
<dbReference type="Proteomes" id="UP000013909">
    <property type="component" value="Unassembled WGS sequence"/>
</dbReference>
<organism evidence="1 2">
    <name type="scientific">Lunatimonas lonarensis</name>
    <dbReference type="NCBI Taxonomy" id="1232681"/>
    <lineage>
        <taxon>Bacteria</taxon>
        <taxon>Pseudomonadati</taxon>
        <taxon>Bacteroidota</taxon>
        <taxon>Cytophagia</taxon>
        <taxon>Cytophagales</taxon>
        <taxon>Cyclobacteriaceae</taxon>
    </lineage>
</organism>
<dbReference type="AlphaFoldDB" id="R7ZSQ2"/>
<sequence length="42" mass="4875">MMHAVNAAVIYPLRYNFESNSQQHLHGQLFLLSCDLPLKVQF</sequence>
<name>R7ZSQ2_9BACT</name>
<proteinExistence type="predicted"/>
<gene>
    <name evidence="1" type="ORF">ADIS_2360</name>
</gene>
<keyword evidence="2" id="KW-1185">Reference proteome</keyword>
<dbReference type="EMBL" id="AQHR01000065">
    <property type="protein sequence ID" value="EON77150.1"/>
    <property type="molecule type" value="Genomic_DNA"/>
</dbReference>
<evidence type="ECO:0000313" key="2">
    <source>
        <dbReference type="Proteomes" id="UP000013909"/>
    </source>
</evidence>
<reference evidence="1 2" key="1">
    <citation type="submission" date="2013-02" db="EMBL/GenBank/DDBJ databases">
        <title>A novel strain isolated from Lonar lake, Maharashtra, India.</title>
        <authorList>
            <person name="Singh A."/>
        </authorList>
    </citation>
    <scope>NUCLEOTIDE SEQUENCE [LARGE SCALE GENOMIC DNA]</scope>
    <source>
        <strain evidence="1 2">AK24</strain>
    </source>
</reference>
<protein>
    <submittedName>
        <fullName evidence="1">Uncharacterized protein</fullName>
    </submittedName>
</protein>